<dbReference type="Proteomes" id="UP000030645">
    <property type="component" value="Unassembled WGS sequence"/>
</dbReference>
<organism evidence="1 2">
    <name type="scientific">Morus notabilis</name>
    <dbReference type="NCBI Taxonomy" id="981085"/>
    <lineage>
        <taxon>Eukaryota</taxon>
        <taxon>Viridiplantae</taxon>
        <taxon>Streptophyta</taxon>
        <taxon>Embryophyta</taxon>
        <taxon>Tracheophyta</taxon>
        <taxon>Spermatophyta</taxon>
        <taxon>Magnoliopsida</taxon>
        <taxon>eudicotyledons</taxon>
        <taxon>Gunneridae</taxon>
        <taxon>Pentapetalae</taxon>
        <taxon>rosids</taxon>
        <taxon>fabids</taxon>
        <taxon>Rosales</taxon>
        <taxon>Moraceae</taxon>
        <taxon>Moreae</taxon>
        <taxon>Morus</taxon>
    </lineage>
</organism>
<protein>
    <submittedName>
        <fullName evidence="1">Uncharacterized protein</fullName>
    </submittedName>
</protein>
<keyword evidence="2" id="KW-1185">Reference proteome</keyword>
<accession>W9S9V4</accession>
<name>W9S9V4_9ROSA</name>
<reference evidence="2" key="1">
    <citation type="submission" date="2013-01" db="EMBL/GenBank/DDBJ databases">
        <title>Draft Genome Sequence of a Mulberry Tree, Morus notabilis C.K. Schneid.</title>
        <authorList>
            <person name="He N."/>
            <person name="Zhao S."/>
        </authorList>
    </citation>
    <scope>NUCLEOTIDE SEQUENCE</scope>
</reference>
<sequence>MAFPFSPFYHFLRIVPEAPKAQGRREKPRAPIAVAPIQAPIAVVTTRAPIAVATRAVLPPIESRRNPSFSAFLHSIWLVQSRPRISISLDPVVASPAPLFPARSGQPPFLLLHHSPHLLLCPIGSSLALRSLSRPHSHHDPVYRFRSPLVFHSRTFVCVSPHDPVYRSGFFNFDALESDFGSLGVPWCNKCFFA</sequence>
<gene>
    <name evidence="1" type="ORF">L484_011850</name>
</gene>
<dbReference type="AlphaFoldDB" id="W9S9V4"/>
<evidence type="ECO:0000313" key="1">
    <source>
        <dbReference type="EMBL" id="EXC21408.1"/>
    </source>
</evidence>
<evidence type="ECO:0000313" key="2">
    <source>
        <dbReference type="Proteomes" id="UP000030645"/>
    </source>
</evidence>
<proteinExistence type="predicted"/>
<dbReference type="EMBL" id="KE345942">
    <property type="protein sequence ID" value="EXC21408.1"/>
    <property type="molecule type" value="Genomic_DNA"/>
</dbReference>